<accession>A0ABR3PKI6</accession>
<dbReference type="Proteomes" id="UP001562354">
    <property type="component" value="Unassembled WGS sequence"/>
</dbReference>
<feature type="region of interest" description="Disordered" evidence="1">
    <location>
        <begin position="466"/>
        <end position="498"/>
    </location>
</feature>
<protein>
    <recommendedName>
        <fullName evidence="4">BZIP transcription factor</fullName>
    </recommendedName>
</protein>
<dbReference type="PANTHER" id="PTHR37012:SF7">
    <property type="entry name" value="B-ZIP TRANSCRIPTION FACTOR (EUROFUNG)-RELATED"/>
    <property type="match status" value="1"/>
</dbReference>
<evidence type="ECO:0000313" key="3">
    <source>
        <dbReference type="Proteomes" id="UP001562354"/>
    </source>
</evidence>
<comment type="caution">
    <text evidence="2">The sequence shown here is derived from an EMBL/GenBank/DDBJ whole genome shotgun (WGS) entry which is preliminary data.</text>
</comment>
<dbReference type="PANTHER" id="PTHR37012">
    <property type="entry name" value="B-ZIP TRANSCRIPTION FACTOR (EUROFUNG)-RELATED"/>
    <property type="match status" value="1"/>
</dbReference>
<dbReference type="EMBL" id="JBFMKM010000004">
    <property type="protein sequence ID" value="KAL1306647.1"/>
    <property type="molecule type" value="Genomic_DNA"/>
</dbReference>
<feature type="compositionally biased region" description="Polar residues" evidence="1">
    <location>
        <begin position="488"/>
        <end position="498"/>
    </location>
</feature>
<keyword evidence="3" id="KW-1185">Reference proteome</keyword>
<feature type="compositionally biased region" description="Low complexity" evidence="1">
    <location>
        <begin position="472"/>
        <end position="487"/>
    </location>
</feature>
<evidence type="ECO:0000256" key="1">
    <source>
        <dbReference type="SAM" id="MobiDB-lite"/>
    </source>
</evidence>
<dbReference type="InterPro" id="IPR021833">
    <property type="entry name" value="DUF3425"/>
</dbReference>
<evidence type="ECO:0000313" key="2">
    <source>
        <dbReference type="EMBL" id="KAL1306647.1"/>
    </source>
</evidence>
<evidence type="ECO:0008006" key="4">
    <source>
        <dbReference type="Google" id="ProtNLM"/>
    </source>
</evidence>
<organism evidence="2 3">
    <name type="scientific">Neodothiora populina</name>
    <dbReference type="NCBI Taxonomy" id="2781224"/>
    <lineage>
        <taxon>Eukaryota</taxon>
        <taxon>Fungi</taxon>
        <taxon>Dikarya</taxon>
        <taxon>Ascomycota</taxon>
        <taxon>Pezizomycotina</taxon>
        <taxon>Dothideomycetes</taxon>
        <taxon>Dothideomycetidae</taxon>
        <taxon>Dothideales</taxon>
        <taxon>Dothioraceae</taxon>
        <taxon>Neodothiora</taxon>
    </lineage>
</organism>
<feature type="region of interest" description="Disordered" evidence="1">
    <location>
        <begin position="114"/>
        <end position="148"/>
    </location>
</feature>
<gene>
    <name evidence="2" type="ORF">AAFC00_005322</name>
</gene>
<feature type="compositionally biased region" description="Polar residues" evidence="1">
    <location>
        <begin position="1"/>
        <end position="16"/>
    </location>
</feature>
<dbReference type="Pfam" id="PF11905">
    <property type="entry name" value="DUF3425"/>
    <property type="match status" value="1"/>
</dbReference>
<reference evidence="2 3" key="1">
    <citation type="submission" date="2024-07" db="EMBL/GenBank/DDBJ databases">
        <title>Draft sequence of the Neodothiora populina.</title>
        <authorList>
            <person name="Drown D.D."/>
            <person name="Schuette U.S."/>
            <person name="Buechlein A.B."/>
            <person name="Rusch D.R."/>
            <person name="Winton L.W."/>
            <person name="Adams G.A."/>
        </authorList>
    </citation>
    <scope>NUCLEOTIDE SEQUENCE [LARGE SCALE GENOMIC DNA]</scope>
    <source>
        <strain evidence="2 3">CPC 39397</strain>
    </source>
</reference>
<dbReference type="CDD" id="cd14688">
    <property type="entry name" value="bZIP_YAP"/>
    <property type="match status" value="1"/>
</dbReference>
<sequence>MSGISSNTGVQRSETTLPDPANVKDEKNSTVEERRARKREQDRLCQRRKREKDRENLRRLEARLNGLQKADETKTVLDLILRHEQDQAKIDRQVERMRQLQSLLQAGLADLDKDAKDASTTTTRERNEIKFQSPESDEQNEHGSVRTQSISHSYVMPGADGNTSTAGHSVSLLDMMSTSASAYNVLPTFKDYSNASILGPSALPDPLLGYSHTGPAATAQPAKSDGRSTAPWIAAGNMVADACKRVQQLHSMTVASPESVDQHILMTVFFYGWDHAIAFIDANHALWACLRQVDEVVLTAWNPTARLSSLWSMWMTMKAQSQGTEASATMEPKFMRPRPSQMHIPHRADIDYFVWPGVRERIVFDQDRYYSSESFLKLFSSSACFIWPFDIADTFIEDKRTRLLQFSPELVRRLYNIRFWSIDVAFLNEYPEFVGDIPTYNSIPPRVDDAPACGNQYFFFQNDEEDDDTHMSTTTSNPSNDPNSNVTATSAPTSQEPMTTPAGVMIRHSQWNFKPDNNFMQGANVGHVHSNAPLFAHPPKDARNGGGHVILTGP</sequence>
<dbReference type="GeneID" id="95979021"/>
<proteinExistence type="predicted"/>
<feature type="region of interest" description="Disordered" evidence="1">
    <location>
        <begin position="1"/>
        <end position="52"/>
    </location>
</feature>
<name>A0ABR3PKI6_9PEZI</name>
<feature type="compositionally biased region" description="Basic and acidic residues" evidence="1">
    <location>
        <begin position="114"/>
        <end position="129"/>
    </location>
</feature>
<feature type="compositionally biased region" description="Basic and acidic residues" evidence="1">
    <location>
        <begin position="22"/>
        <end position="45"/>
    </location>
</feature>
<dbReference type="RefSeq" id="XP_069202919.1">
    <property type="nucleotide sequence ID" value="XM_069345092.1"/>
</dbReference>